<keyword evidence="3" id="KW-0813">Transport</keyword>
<organism evidence="10 11">
    <name type="scientific">candidate division WOR-3 bacterium JGI_Cruoil_03_44_89</name>
    <dbReference type="NCBI Taxonomy" id="1973748"/>
    <lineage>
        <taxon>Bacteria</taxon>
        <taxon>Bacteria division WOR-3</taxon>
    </lineage>
</organism>
<evidence type="ECO:0000256" key="2">
    <source>
        <dbReference type="ARBA" id="ARBA00007613"/>
    </source>
</evidence>
<protein>
    <recommendedName>
        <fullName evidence="12">Transporter</fullName>
    </recommendedName>
</protein>
<keyword evidence="5" id="KW-0812">Transmembrane</keyword>
<evidence type="ECO:0000256" key="4">
    <source>
        <dbReference type="ARBA" id="ARBA00022452"/>
    </source>
</evidence>
<dbReference type="Pfam" id="PF02321">
    <property type="entry name" value="OEP"/>
    <property type="match status" value="2"/>
</dbReference>
<dbReference type="SUPFAM" id="SSF56954">
    <property type="entry name" value="Outer membrane efflux proteins (OEP)"/>
    <property type="match status" value="1"/>
</dbReference>
<name>A0A235BQE4_UNCW3</name>
<dbReference type="GO" id="GO:0015562">
    <property type="term" value="F:efflux transmembrane transporter activity"/>
    <property type="evidence" value="ECO:0007669"/>
    <property type="project" value="InterPro"/>
</dbReference>
<evidence type="ECO:0008006" key="12">
    <source>
        <dbReference type="Google" id="ProtNLM"/>
    </source>
</evidence>
<evidence type="ECO:0000256" key="6">
    <source>
        <dbReference type="ARBA" id="ARBA00023136"/>
    </source>
</evidence>
<evidence type="ECO:0000256" key="3">
    <source>
        <dbReference type="ARBA" id="ARBA00022448"/>
    </source>
</evidence>
<keyword evidence="6" id="KW-0472">Membrane</keyword>
<feature type="coiled-coil region" evidence="8">
    <location>
        <begin position="177"/>
        <end position="211"/>
    </location>
</feature>
<dbReference type="GO" id="GO:0015288">
    <property type="term" value="F:porin activity"/>
    <property type="evidence" value="ECO:0007669"/>
    <property type="project" value="TreeGrafter"/>
</dbReference>
<dbReference type="GO" id="GO:1990281">
    <property type="term" value="C:efflux pump complex"/>
    <property type="evidence" value="ECO:0007669"/>
    <property type="project" value="TreeGrafter"/>
</dbReference>
<evidence type="ECO:0000313" key="10">
    <source>
        <dbReference type="EMBL" id="OYD14416.1"/>
    </source>
</evidence>
<sequence length="417" mass="47395">MALKLHFLFLLCVVILSNNSFAAEPLSLDDCISLARENNATLIRAKTAIEEARAGVTAAYSSYYPSIGLSGGYRNEKGFTGEREDNYSTSIGVQYPIFRGGYVRAGTKIAKARVRVAEENYRLTESRIILAVKEAFFEILQKQEQITLAENIFERRKEDIVIIKLKYDAGRENLPAVKEAKANLSQAEYDKMKAEDELSLANAELNLLLNRPRKKKISIKCRNKTLEFPPLDSLIGEAKTERPEICAEKANRDMLEAQVSQAKSNYFPTLSLSSSYGWRGNEFLEQKNDWSAGISLSFPIFDGFSTRANVKEAALSLKEEEIKLKELGVQIEKEVEQAWVNWKLAAKKLEVCDEILKAAREMYQLTKLQYEQGRTSYFFLQQKENALTQAEYNYANALFNLHITGARLEKVWGRRES</sequence>
<comment type="caution">
    <text evidence="10">The sequence shown here is derived from an EMBL/GenBank/DDBJ whole genome shotgun (WGS) entry which is preliminary data.</text>
</comment>
<dbReference type="GO" id="GO:0009279">
    <property type="term" value="C:cell outer membrane"/>
    <property type="evidence" value="ECO:0007669"/>
    <property type="project" value="UniProtKB-SubCell"/>
</dbReference>
<proteinExistence type="inferred from homology"/>
<dbReference type="PANTHER" id="PTHR30026:SF20">
    <property type="entry name" value="OUTER MEMBRANE PROTEIN TOLC"/>
    <property type="match status" value="1"/>
</dbReference>
<evidence type="ECO:0000256" key="9">
    <source>
        <dbReference type="SAM" id="SignalP"/>
    </source>
</evidence>
<dbReference type="InterPro" id="IPR003423">
    <property type="entry name" value="OMP_efflux"/>
</dbReference>
<dbReference type="InterPro" id="IPR051906">
    <property type="entry name" value="TolC-like"/>
</dbReference>
<dbReference type="PANTHER" id="PTHR30026">
    <property type="entry name" value="OUTER MEMBRANE PROTEIN TOLC"/>
    <property type="match status" value="1"/>
</dbReference>
<feature type="signal peptide" evidence="9">
    <location>
        <begin position="1"/>
        <end position="22"/>
    </location>
</feature>
<dbReference type="EMBL" id="NOZQ01000184">
    <property type="protein sequence ID" value="OYD14416.1"/>
    <property type="molecule type" value="Genomic_DNA"/>
</dbReference>
<keyword evidence="7" id="KW-0998">Cell outer membrane</keyword>
<evidence type="ECO:0000256" key="5">
    <source>
        <dbReference type="ARBA" id="ARBA00022692"/>
    </source>
</evidence>
<evidence type="ECO:0000256" key="7">
    <source>
        <dbReference type="ARBA" id="ARBA00023237"/>
    </source>
</evidence>
<evidence type="ECO:0000313" key="11">
    <source>
        <dbReference type="Proteomes" id="UP000215215"/>
    </source>
</evidence>
<reference evidence="10 11" key="1">
    <citation type="submission" date="2017-07" db="EMBL/GenBank/DDBJ databases">
        <title>Recovery of genomes from metagenomes via a dereplication, aggregation, and scoring strategy.</title>
        <authorList>
            <person name="Sieber C.M."/>
            <person name="Probst A.J."/>
            <person name="Sharrar A."/>
            <person name="Thomas B.C."/>
            <person name="Hess M."/>
            <person name="Tringe S.G."/>
            <person name="Banfield J.F."/>
        </authorList>
    </citation>
    <scope>NUCLEOTIDE SEQUENCE [LARGE SCALE GENOMIC DNA]</scope>
    <source>
        <strain evidence="10">JGI_Cruoil_03_44_89</strain>
    </source>
</reference>
<comment type="similarity">
    <text evidence="2">Belongs to the outer membrane factor (OMF) (TC 1.B.17) family.</text>
</comment>
<keyword evidence="4" id="KW-1134">Transmembrane beta strand</keyword>
<gene>
    <name evidence="10" type="ORF">CH333_08030</name>
</gene>
<dbReference type="Gene3D" id="1.20.1600.10">
    <property type="entry name" value="Outer membrane efflux proteins (OEP)"/>
    <property type="match status" value="1"/>
</dbReference>
<keyword evidence="9" id="KW-0732">Signal</keyword>
<dbReference type="AlphaFoldDB" id="A0A235BQE4"/>
<dbReference type="Proteomes" id="UP000215215">
    <property type="component" value="Unassembled WGS sequence"/>
</dbReference>
<evidence type="ECO:0000256" key="8">
    <source>
        <dbReference type="SAM" id="Coils"/>
    </source>
</evidence>
<feature type="chain" id="PRO_5012782540" description="Transporter" evidence="9">
    <location>
        <begin position="23"/>
        <end position="417"/>
    </location>
</feature>
<accession>A0A235BQE4</accession>
<evidence type="ECO:0000256" key="1">
    <source>
        <dbReference type="ARBA" id="ARBA00004442"/>
    </source>
</evidence>
<comment type="subcellular location">
    <subcellularLocation>
        <location evidence="1">Cell outer membrane</location>
    </subcellularLocation>
</comment>
<keyword evidence="8" id="KW-0175">Coiled coil</keyword>